<dbReference type="AlphaFoldDB" id="A0A418ZYC1"/>
<evidence type="ECO:0000256" key="3">
    <source>
        <dbReference type="ARBA" id="ARBA00022475"/>
    </source>
</evidence>
<sequence length="808" mass="87483">MARAFLAVILMVLTLLAAPLAAQEISAPDYDVWERVASRAEALIDNRDASDEDLNRTRAEIADWRRQFQDAQGINANRIKAVQDQIAALGDPPGEGQSEDPEIATRRADLNEQLSTLQAPRLAAIEAHSRADSITNQIAGIIADRQATTLARQSPSPLLPGNWVEAGAQGAALSEAISTEFSQRFAERGTWEQLQPRLPHVLAYLVAALVMLTAGRAWVRSLPSRMSARASDHSRAVVAFVVSLGQIAIPVIGVYLAVSALKATHLFGEWTTPFLDALPRAGLILFGGIWLARVMFPRRAIAYQTLTMPEDARNTARRMVDLLAVAFALRHILSYAMMPLTGVYWRAGDPDTRVPMEFGEGAISVWHFVLIAVAGFALFRLGNVLRRMRQWAEPDDPSFRYRVLSVLGYVTRPIVVLALLLSLLGFINLANLLVWPWSLSLMLALLLVALQDFIADVFNMVKRGEEGAREGLAPLLIGFGLILMSVPVFMVIWGARQADLIDRWSSFQQGVSLGGVRLSPGSVLTFLIIFAIGYVVTRAVQGAFRGSILPKTRLDPGGQNAVVAGLGYVGIVIAALLAITSAGIDLSSIAFVAGALSVGIGFGLQNIVSNFVSGIILLIERPISVGDWISTGNGDLGVVKRISVRSTQVETFDRTEVIVPNSDLISQPVTNWTRHNKMGRIILPVGVAPTSDTRKVASILMEIIEDQPIVTIDPAPSVLFRGITVDAMNFEIRAVLSDVAEGMGVTSEVYHRIVERFAEEGIGLPFTARDVWPRPPGAEDAPEGEDTAAAATQAMIVAPDEGEEEAGR</sequence>
<comment type="caution">
    <text evidence="14">The sequence shown here is derived from an EMBL/GenBank/DDBJ whole genome shotgun (WGS) entry which is preliminary data.</text>
</comment>
<feature type="domain" description="Mechanosensitive ion channel MscS" evidence="11">
    <location>
        <begin position="606"/>
        <end position="674"/>
    </location>
</feature>
<keyword evidence="7" id="KW-0175">Coiled coil</keyword>
<dbReference type="Gene3D" id="2.30.30.60">
    <property type="match status" value="1"/>
</dbReference>
<organism evidence="14 15">
    <name type="scientific">Paracoccus siganidrum</name>
    <dbReference type="NCBI Taxonomy" id="1276757"/>
    <lineage>
        <taxon>Bacteria</taxon>
        <taxon>Pseudomonadati</taxon>
        <taxon>Pseudomonadota</taxon>
        <taxon>Alphaproteobacteria</taxon>
        <taxon>Rhodobacterales</taxon>
        <taxon>Paracoccaceae</taxon>
        <taxon>Paracoccus</taxon>
    </lineage>
</organism>
<feature type="transmembrane region" description="Helical" evidence="9">
    <location>
        <begin position="365"/>
        <end position="385"/>
    </location>
</feature>
<evidence type="ECO:0000313" key="15">
    <source>
        <dbReference type="Proteomes" id="UP000283587"/>
    </source>
</evidence>
<dbReference type="EMBL" id="QZEW01000111">
    <property type="protein sequence ID" value="RJL05492.1"/>
    <property type="molecule type" value="Genomic_DNA"/>
</dbReference>
<keyword evidence="15" id="KW-1185">Reference proteome</keyword>
<feature type="region of interest" description="Disordered" evidence="8">
    <location>
        <begin position="768"/>
        <end position="792"/>
    </location>
</feature>
<feature type="transmembrane region" description="Helical" evidence="9">
    <location>
        <begin position="521"/>
        <end position="540"/>
    </location>
</feature>
<dbReference type="SUPFAM" id="SSF82689">
    <property type="entry name" value="Mechanosensitive channel protein MscS (YggB), C-terminal domain"/>
    <property type="match status" value="1"/>
</dbReference>
<dbReference type="RefSeq" id="WP_119900458.1">
    <property type="nucleotide sequence ID" value="NZ_QNRC01000029.1"/>
</dbReference>
<reference evidence="15" key="1">
    <citation type="submission" date="2018-09" db="EMBL/GenBank/DDBJ databases">
        <title>Paracoccus onubensis nov. sp. a moderate halophilic bacterium isolated from Gruta de las Maravillas (Aracena, Spain).</title>
        <authorList>
            <person name="Jurado V."/>
            <person name="Gutierrez-Patricio S."/>
            <person name="Gonzalez-Pimentel J.L."/>
            <person name="Miller A.Z."/>
            <person name="Laiz L."/>
            <person name="Saiz-Jimenez C."/>
        </authorList>
    </citation>
    <scope>NUCLEOTIDE SEQUENCE [LARGE SCALE GENOMIC DNA]</scope>
    <source>
        <strain evidence="15">DSM 26381</strain>
    </source>
</reference>
<feature type="domain" description="DUF3772" evidence="12">
    <location>
        <begin position="124"/>
        <end position="183"/>
    </location>
</feature>
<dbReference type="PANTHER" id="PTHR30347">
    <property type="entry name" value="POTASSIUM CHANNEL RELATED"/>
    <property type="match status" value="1"/>
</dbReference>
<accession>A0A418ZYC1</accession>
<proteinExistence type="inferred from homology"/>
<dbReference type="InterPro" id="IPR023408">
    <property type="entry name" value="MscS_beta-dom_sf"/>
</dbReference>
<keyword evidence="5 9" id="KW-1133">Transmembrane helix</keyword>
<comment type="subcellular location">
    <subcellularLocation>
        <location evidence="1">Cell membrane</location>
        <topology evidence="1">Multi-pass membrane protein</topology>
    </subcellularLocation>
</comment>
<evidence type="ECO:0000256" key="8">
    <source>
        <dbReference type="SAM" id="MobiDB-lite"/>
    </source>
</evidence>
<dbReference type="InterPro" id="IPR011066">
    <property type="entry name" value="MscS_channel_C_sf"/>
</dbReference>
<evidence type="ECO:0000256" key="10">
    <source>
        <dbReference type="SAM" id="SignalP"/>
    </source>
</evidence>
<dbReference type="Gene3D" id="1.10.287.1260">
    <property type="match status" value="1"/>
</dbReference>
<feature type="transmembrane region" description="Helical" evidence="9">
    <location>
        <begin position="236"/>
        <end position="257"/>
    </location>
</feature>
<dbReference type="Gene3D" id="3.30.70.100">
    <property type="match status" value="1"/>
</dbReference>
<evidence type="ECO:0000256" key="4">
    <source>
        <dbReference type="ARBA" id="ARBA00022692"/>
    </source>
</evidence>
<feature type="transmembrane region" description="Helical" evidence="9">
    <location>
        <begin position="322"/>
        <end position="345"/>
    </location>
</feature>
<name>A0A418ZYC1_9RHOB</name>
<feature type="transmembrane region" description="Helical" evidence="9">
    <location>
        <begin position="406"/>
        <end position="427"/>
    </location>
</feature>
<feature type="chain" id="PRO_5019108708" evidence="10">
    <location>
        <begin position="18"/>
        <end position="808"/>
    </location>
</feature>
<dbReference type="OrthoDB" id="9799209at2"/>
<dbReference type="InterPro" id="IPR011014">
    <property type="entry name" value="MscS_channel_TM-2"/>
</dbReference>
<keyword evidence="6 9" id="KW-0472">Membrane</keyword>
<dbReference type="InterPro" id="IPR006685">
    <property type="entry name" value="MscS_channel_2nd"/>
</dbReference>
<feature type="signal peptide" evidence="10">
    <location>
        <begin position="1"/>
        <end position="17"/>
    </location>
</feature>
<feature type="coiled-coil region" evidence="7">
    <location>
        <begin position="40"/>
        <end position="67"/>
    </location>
</feature>
<comment type="similarity">
    <text evidence="2">Belongs to the MscS (TC 1.A.23) family.</text>
</comment>
<dbReference type="InterPro" id="IPR049278">
    <property type="entry name" value="MS_channel_C"/>
</dbReference>
<evidence type="ECO:0000259" key="13">
    <source>
        <dbReference type="Pfam" id="PF21082"/>
    </source>
</evidence>
<dbReference type="SUPFAM" id="SSF82861">
    <property type="entry name" value="Mechanosensitive channel protein MscS (YggB), transmembrane region"/>
    <property type="match status" value="1"/>
</dbReference>
<evidence type="ECO:0000256" key="1">
    <source>
        <dbReference type="ARBA" id="ARBA00004651"/>
    </source>
</evidence>
<keyword evidence="10" id="KW-0732">Signal</keyword>
<dbReference type="InterPro" id="IPR052702">
    <property type="entry name" value="MscS-like_channel"/>
</dbReference>
<dbReference type="SUPFAM" id="SSF50182">
    <property type="entry name" value="Sm-like ribonucleoproteins"/>
    <property type="match status" value="1"/>
</dbReference>
<evidence type="ECO:0000256" key="5">
    <source>
        <dbReference type="ARBA" id="ARBA00022989"/>
    </source>
</evidence>
<dbReference type="GO" id="GO:0005886">
    <property type="term" value="C:plasma membrane"/>
    <property type="evidence" value="ECO:0007669"/>
    <property type="project" value="UniProtKB-SubCell"/>
</dbReference>
<dbReference type="Pfam" id="PF21082">
    <property type="entry name" value="MS_channel_3rd"/>
    <property type="match status" value="1"/>
</dbReference>
<evidence type="ECO:0000256" key="2">
    <source>
        <dbReference type="ARBA" id="ARBA00008017"/>
    </source>
</evidence>
<evidence type="ECO:0000259" key="11">
    <source>
        <dbReference type="Pfam" id="PF00924"/>
    </source>
</evidence>
<dbReference type="PANTHER" id="PTHR30347:SF1">
    <property type="entry name" value="MECHANOSENSITIVE CHANNEL MSCK"/>
    <property type="match status" value="1"/>
</dbReference>
<dbReference type="InterPro" id="IPR010920">
    <property type="entry name" value="LSM_dom_sf"/>
</dbReference>
<feature type="transmembrane region" description="Helical" evidence="9">
    <location>
        <begin position="590"/>
        <end position="619"/>
    </location>
</feature>
<evidence type="ECO:0000313" key="14">
    <source>
        <dbReference type="EMBL" id="RJL05492.1"/>
    </source>
</evidence>
<feature type="domain" description="Mechanosensitive ion channel MscS C-terminal" evidence="13">
    <location>
        <begin position="683"/>
        <end position="763"/>
    </location>
</feature>
<keyword evidence="4 9" id="KW-0812">Transmembrane</keyword>
<dbReference type="Pfam" id="PF00924">
    <property type="entry name" value="MS_channel_2nd"/>
    <property type="match status" value="1"/>
</dbReference>
<keyword evidence="3" id="KW-1003">Cell membrane</keyword>
<feature type="transmembrane region" description="Helical" evidence="9">
    <location>
        <begin position="561"/>
        <end position="584"/>
    </location>
</feature>
<protein>
    <submittedName>
        <fullName evidence="14">Mechanosensitive ion channel family protein</fullName>
    </submittedName>
</protein>
<evidence type="ECO:0000256" key="6">
    <source>
        <dbReference type="ARBA" id="ARBA00023136"/>
    </source>
</evidence>
<evidence type="ECO:0000259" key="12">
    <source>
        <dbReference type="Pfam" id="PF12607"/>
    </source>
</evidence>
<feature type="transmembrane region" description="Helical" evidence="9">
    <location>
        <begin position="277"/>
        <end position="296"/>
    </location>
</feature>
<dbReference type="GO" id="GO:0008381">
    <property type="term" value="F:mechanosensitive monoatomic ion channel activity"/>
    <property type="evidence" value="ECO:0007669"/>
    <property type="project" value="UniProtKB-ARBA"/>
</dbReference>
<evidence type="ECO:0000256" key="7">
    <source>
        <dbReference type="SAM" id="Coils"/>
    </source>
</evidence>
<gene>
    <name evidence="14" type="ORF">D3P05_19510</name>
</gene>
<feature type="transmembrane region" description="Helical" evidence="9">
    <location>
        <begin position="471"/>
        <end position="495"/>
    </location>
</feature>
<dbReference type="Proteomes" id="UP000283587">
    <property type="component" value="Unassembled WGS sequence"/>
</dbReference>
<feature type="transmembrane region" description="Helical" evidence="9">
    <location>
        <begin position="198"/>
        <end position="215"/>
    </location>
</feature>
<evidence type="ECO:0000256" key="9">
    <source>
        <dbReference type="SAM" id="Phobius"/>
    </source>
</evidence>
<feature type="transmembrane region" description="Helical" evidence="9">
    <location>
        <begin position="433"/>
        <end position="450"/>
    </location>
</feature>
<dbReference type="Pfam" id="PF12607">
    <property type="entry name" value="DUF3772"/>
    <property type="match status" value="1"/>
</dbReference>
<dbReference type="InterPro" id="IPR022249">
    <property type="entry name" value="DUF3772"/>
</dbReference>